<evidence type="ECO:0000313" key="2">
    <source>
        <dbReference type="Proteomes" id="UP000730618"/>
    </source>
</evidence>
<organism evidence="1 2">
    <name type="scientific">Paenibacillus allorhizosphaerae</name>
    <dbReference type="NCBI Taxonomy" id="2849866"/>
    <lineage>
        <taxon>Bacteria</taxon>
        <taxon>Bacillati</taxon>
        <taxon>Bacillota</taxon>
        <taxon>Bacilli</taxon>
        <taxon>Bacillales</taxon>
        <taxon>Paenibacillaceae</taxon>
        <taxon>Paenibacillus</taxon>
    </lineage>
</organism>
<dbReference type="EMBL" id="CAJVCE010000008">
    <property type="protein sequence ID" value="CAG7643865.1"/>
    <property type="molecule type" value="Genomic_DNA"/>
</dbReference>
<protein>
    <recommendedName>
        <fullName evidence="3">Phage protein</fullName>
    </recommendedName>
</protein>
<gene>
    <name evidence="1" type="ORF">PAECIP111802_03096</name>
</gene>
<comment type="caution">
    <text evidence="1">The sequence shown here is derived from an EMBL/GenBank/DDBJ whole genome shotgun (WGS) entry which is preliminary data.</text>
</comment>
<accession>A0ABM8VI97</accession>
<reference evidence="1 2" key="1">
    <citation type="submission" date="2021-06" db="EMBL/GenBank/DDBJ databases">
        <authorList>
            <person name="Criscuolo A."/>
        </authorList>
    </citation>
    <scope>NUCLEOTIDE SEQUENCE [LARGE SCALE GENOMIC DNA]</scope>
    <source>
        <strain evidence="2">CIP 111802</strain>
    </source>
</reference>
<keyword evidence="2" id="KW-1185">Reference proteome</keyword>
<evidence type="ECO:0008006" key="3">
    <source>
        <dbReference type="Google" id="ProtNLM"/>
    </source>
</evidence>
<evidence type="ECO:0000313" key="1">
    <source>
        <dbReference type="EMBL" id="CAG7643865.1"/>
    </source>
</evidence>
<name>A0ABM8VI97_9BACL</name>
<sequence>MNERSVKYVEIKRSDNGTQLIYTEQGAFFDGHDLPEHREHGTKFMLDKLGLEMQNE</sequence>
<proteinExistence type="predicted"/>
<dbReference type="RefSeq" id="WP_218099426.1">
    <property type="nucleotide sequence ID" value="NZ_CAJVCE010000008.1"/>
</dbReference>
<dbReference type="Proteomes" id="UP000730618">
    <property type="component" value="Unassembled WGS sequence"/>
</dbReference>